<dbReference type="GO" id="GO:0000287">
    <property type="term" value="F:magnesium ion binding"/>
    <property type="evidence" value="ECO:0007669"/>
    <property type="project" value="UniProtKB-ARBA"/>
</dbReference>
<dbReference type="GO" id="GO:0004739">
    <property type="term" value="F:pyruvate dehydrogenase (acetyl-transferring) activity"/>
    <property type="evidence" value="ECO:0007669"/>
    <property type="project" value="TreeGrafter"/>
</dbReference>
<sequence>MALNKNSLLSAYRKMSEIRAFEDRLHEENATGDIPGFIHLYSGQEAIAVGVCENLQDTDYIGSTHRGHGHCIAKGCDLHGMMAEIFGKDDGLCHGKGGSMHIADLSVGMLGANAIVGGAPSLAIGAALSAKTLRNGGVAASFTGDGGSNQGTVFEAMNMAVVLDLPIVFVTENNGFGEATGRDYAVGAPSIASRAASFGMPAVTVDGTDFFAVYEATREAVERARMGGGPTSIEAIAYRWHGHFEGDAQLYRTADQVAELRKTKDPLLNFRNHPDSKKVSAKELDAIDSDARARVDDAVAKARKAEYPPLANLLTDVYVSY</sequence>
<dbReference type="InterPro" id="IPR001017">
    <property type="entry name" value="DH_E1"/>
</dbReference>
<dbReference type="Pfam" id="PF00676">
    <property type="entry name" value="E1_dh"/>
    <property type="match status" value="1"/>
</dbReference>
<dbReference type="GO" id="GO:0006086">
    <property type="term" value="P:pyruvate decarboxylation to acetyl-CoA"/>
    <property type="evidence" value="ECO:0007669"/>
    <property type="project" value="TreeGrafter"/>
</dbReference>
<dbReference type="EMBL" id="CP008947">
    <property type="protein sequence ID" value="AII05784.1"/>
    <property type="molecule type" value="Genomic_DNA"/>
</dbReference>
<dbReference type="PANTHER" id="PTHR11516:SF60">
    <property type="entry name" value="PYRUVATE DEHYDROGENASE E1 COMPONENT SUBUNIT ALPHA"/>
    <property type="match status" value="1"/>
</dbReference>
<protein>
    <submittedName>
        <fullName evidence="5">ABC transporter substrate-binding protein</fullName>
    </submittedName>
</protein>
<evidence type="ECO:0000256" key="2">
    <source>
        <dbReference type="ARBA" id="ARBA00023002"/>
    </source>
</evidence>
<evidence type="ECO:0000256" key="1">
    <source>
        <dbReference type="ARBA" id="ARBA00001964"/>
    </source>
</evidence>
<dbReference type="Gene3D" id="3.40.50.970">
    <property type="match status" value="1"/>
</dbReference>
<organism evidence="5 6">
    <name type="scientific">Rhodococcus opacus</name>
    <name type="common">Nocardia opaca</name>
    <dbReference type="NCBI Taxonomy" id="37919"/>
    <lineage>
        <taxon>Bacteria</taxon>
        <taxon>Bacillati</taxon>
        <taxon>Actinomycetota</taxon>
        <taxon>Actinomycetes</taxon>
        <taxon>Mycobacteriales</taxon>
        <taxon>Nocardiaceae</taxon>
        <taxon>Rhodococcus</taxon>
    </lineage>
</organism>
<dbReference type="Proteomes" id="UP000028488">
    <property type="component" value="Chromosome"/>
</dbReference>
<name>A0A076EQT0_RHOOP</name>
<dbReference type="CDD" id="cd02000">
    <property type="entry name" value="TPP_E1_PDC_ADC_BCADC"/>
    <property type="match status" value="1"/>
</dbReference>
<comment type="cofactor">
    <cofactor evidence="1">
        <name>thiamine diphosphate</name>
        <dbReference type="ChEBI" id="CHEBI:58937"/>
    </cofactor>
</comment>
<feature type="domain" description="Dehydrogenase E1 component" evidence="4">
    <location>
        <begin position="13"/>
        <end position="309"/>
    </location>
</feature>
<dbReference type="PANTHER" id="PTHR11516">
    <property type="entry name" value="PYRUVATE DEHYDROGENASE E1 COMPONENT, ALPHA SUBUNIT BACTERIAL AND ORGANELLAR"/>
    <property type="match status" value="1"/>
</dbReference>
<dbReference type="AlphaFoldDB" id="A0A076EQT0"/>
<dbReference type="InterPro" id="IPR050642">
    <property type="entry name" value="PDH_E1_Alpha_Subunit"/>
</dbReference>
<keyword evidence="3" id="KW-0786">Thiamine pyrophosphate</keyword>
<evidence type="ECO:0000313" key="6">
    <source>
        <dbReference type="Proteomes" id="UP000028488"/>
    </source>
</evidence>
<dbReference type="RefSeq" id="WP_112298989.1">
    <property type="nucleotide sequence ID" value="NZ_CP008947.1"/>
</dbReference>
<dbReference type="InterPro" id="IPR029061">
    <property type="entry name" value="THDP-binding"/>
</dbReference>
<evidence type="ECO:0000313" key="5">
    <source>
        <dbReference type="EMBL" id="AII05784.1"/>
    </source>
</evidence>
<dbReference type="SUPFAM" id="SSF52518">
    <property type="entry name" value="Thiamin diphosphate-binding fold (THDP-binding)"/>
    <property type="match status" value="1"/>
</dbReference>
<evidence type="ECO:0000259" key="4">
    <source>
        <dbReference type="Pfam" id="PF00676"/>
    </source>
</evidence>
<gene>
    <name evidence="5" type="ORF">EP51_14785</name>
</gene>
<proteinExistence type="predicted"/>
<keyword evidence="2" id="KW-0560">Oxidoreductase</keyword>
<dbReference type="eggNOG" id="COG1071">
    <property type="taxonomic scope" value="Bacteria"/>
</dbReference>
<evidence type="ECO:0000256" key="3">
    <source>
        <dbReference type="ARBA" id="ARBA00023052"/>
    </source>
</evidence>
<reference evidence="5 6" key="1">
    <citation type="submission" date="2014-07" db="EMBL/GenBank/DDBJ databases">
        <title>Genome Sequence of Rhodococcus opacus Strain R7, a Biodegrader of Mono- and Polycyclic Aromatic Hydrocarbons.</title>
        <authorList>
            <person name="Di Gennaro P."/>
            <person name="Zampolli J."/>
            <person name="Presti I."/>
            <person name="Cappelletti M."/>
            <person name="D'Ursi P."/>
            <person name="Orro A."/>
            <person name="Mezzelani A."/>
            <person name="Milanesi L."/>
        </authorList>
    </citation>
    <scope>NUCLEOTIDE SEQUENCE [LARGE SCALE GENOMIC DNA]</scope>
    <source>
        <strain evidence="5 6">R7</strain>
    </source>
</reference>
<accession>A0A076EQT0</accession>